<evidence type="ECO:0000256" key="1">
    <source>
        <dbReference type="ARBA" id="ARBA00009547"/>
    </source>
</evidence>
<evidence type="ECO:0000256" key="4">
    <source>
        <dbReference type="ARBA" id="ARBA00022759"/>
    </source>
</evidence>
<evidence type="ECO:0000256" key="3">
    <source>
        <dbReference type="ARBA" id="ARBA00022723"/>
    </source>
</evidence>
<dbReference type="CDD" id="cd11010">
    <property type="entry name" value="S1-P1_nuclease"/>
    <property type="match status" value="1"/>
</dbReference>
<keyword evidence="2" id="KW-0540">Nuclease</keyword>
<dbReference type="EMBL" id="JAPDFW010000054">
    <property type="protein sequence ID" value="KAJ5078328.1"/>
    <property type="molecule type" value="Genomic_DNA"/>
</dbReference>
<sequence>MKLTQVIVLGFLFCFVFSWWDNSHMIIIEIASRNLTTTQKNKILDILSTWEPDFPGDLYGAAVWADKIKSPPIKIDSMAGWHFADLVYNPDNIKVNYTLPPGNVIAECQQALDTLEDNSCTSVWAWAFQLRQLFHFVGDIHQPFHCIDLFSKQFPDGDRGGNEFKLKGDASYDSSLHFFWDAAGGEYVTNYPLTQSEINDLVANATEIMKKYPVSYFKGRFSPTDFDFNRWANESYSAAVKYGYTDIEPNTYPSSSYTSRCFEISQEQIAIAGYRLGACILKVINNAPDVNWE</sequence>
<dbReference type="AlphaFoldDB" id="A0A9Q0RG28"/>
<dbReference type="Pfam" id="PF02265">
    <property type="entry name" value="S1-P1_nuclease"/>
    <property type="match status" value="1"/>
</dbReference>
<protein>
    <submittedName>
        <fullName evidence="8">Endonuclease 4</fullName>
    </submittedName>
</protein>
<keyword evidence="6" id="KW-1015">Disulfide bond</keyword>
<accession>A0A9Q0RG28</accession>
<dbReference type="SUPFAM" id="SSF48537">
    <property type="entry name" value="Phospholipase C/P1 nuclease"/>
    <property type="match status" value="1"/>
</dbReference>
<dbReference type="GO" id="GO:0003676">
    <property type="term" value="F:nucleic acid binding"/>
    <property type="evidence" value="ECO:0007669"/>
    <property type="project" value="InterPro"/>
</dbReference>
<reference evidence="8" key="1">
    <citation type="submission" date="2022-10" db="EMBL/GenBank/DDBJ databases">
        <title>Novel sulphate-reducing endosymbionts in the free-living metamonad Anaeramoeba.</title>
        <authorList>
            <person name="Jerlstrom-Hultqvist J."/>
            <person name="Cepicka I."/>
            <person name="Gallot-Lavallee L."/>
            <person name="Salas-Leiva D."/>
            <person name="Curtis B.A."/>
            <person name="Zahonova K."/>
            <person name="Pipaliya S."/>
            <person name="Dacks J."/>
            <person name="Roger A.J."/>
        </authorList>
    </citation>
    <scope>NUCLEOTIDE SEQUENCE</scope>
    <source>
        <strain evidence="8">BMAN</strain>
    </source>
</reference>
<gene>
    <name evidence="8" type="ORF">M0811_05116</name>
</gene>
<dbReference type="PANTHER" id="PTHR33146">
    <property type="entry name" value="ENDONUCLEASE 4"/>
    <property type="match status" value="1"/>
</dbReference>
<dbReference type="GO" id="GO:0006308">
    <property type="term" value="P:DNA catabolic process"/>
    <property type="evidence" value="ECO:0007669"/>
    <property type="project" value="InterPro"/>
</dbReference>
<comment type="similarity">
    <text evidence="1">Belongs to the nuclease type I family.</text>
</comment>
<dbReference type="GO" id="GO:0016788">
    <property type="term" value="F:hydrolase activity, acting on ester bonds"/>
    <property type="evidence" value="ECO:0007669"/>
    <property type="project" value="InterPro"/>
</dbReference>
<name>A0A9Q0RG28_ANAIG</name>
<dbReference type="InterPro" id="IPR003154">
    <property type="entry name" value="S1/P1nuclease"/>
</dbReference>
<organism evidence="8 9">
    <name type="scientific">Anaeramoeba ignava</name>
    <name type="common">Anaerobic marine amoeba</name>
    <dbReference type="NCBI Taxonomy" id="1746090"/>
    <lineage>
        <taxon>Eukaryota</taxon>
        <taxon>Metamonada</taxon>
        <taxon>Anaeramoebidae</taxon>
        <taxon>Anaeramoeba</taxon>
    </lineage>
</organism>
<keyword evidence="4 8" id="KW-0255">Endonuclease</keyword>
<dbReference type="GO" id="GO:0004519">
    <property type="term" value="F:endonuclease activity"/>
    <property type="evidence" value="ECO:0007669"/>
    <property type="project" value="UniProtKB-KW"/>
</dbReference>
<evidence type="ECO:0000256" key="2">
    <source>
        <dbReference type="ARBA" id="ARBA00022722"/>
    </source>
</evidence>
<keyword evidence="3" id="KW-0479">Metal-binding</keyword>
<dbReference type="PANTHER" id="PTHR33146:SF10">
    <property type="entry name" value="STRAND-SPECIFIC NUCLEASE, PUTATIVE-RELATED"/>
    <property type="match status" value="1"/>
</dbReference>
<evidence type="ECO:0000256" key="5">
    <source>
        <dbReference type="ARBA" id="ARBA00022801"/>
    </source>
</evidence>
<evidence type="ECO:0000313" key="8">
    <source>
        <dbReference type="EMBL" id="KAJ5078328.1"/>
    </source>
</evidence>
<comment type="caution">
    <text evidence="8">The sequence shown here is derived from an EMBL/GenBank/DDBJ whole genome shotgun (WGS) entry which is preliminary data.</text>
</comment>
<dbReference type="Gene3D" id="1.10.575.10">
    <property type="entry name" value="P1 Nuclease"/>
    <property type="match status" value="1"/>
</dbReference>
<keyword evidence="9" id="KW-1185">Reference proteome</keyword>
<evidence type="ECO:0000256" key="7">
    <source>
        <dbReference type="ARBA" id="ARBA00023180"/>
    </source>
</evidence>
<dbReference type="OMA" id="LRYFIHI"/>
<dbReference type="Proteomes" id="UP001149090">
    <property type="component" value="Unassembled WGS sequence"/>
</dbReference>
<evidence type="ECO:0000256" key="6">
    <source>
        <dbReference type="ARBA" id="ARBA00023157"/>
    </source>
</evidence>
<dbReference type="InterPro" id="IPR008947">
    <property type="entry name" value="PLipase_C/P1_nuclease_dom_sf"/>
</dbReference>
<evidence type="ECO:0000313" key="9">
    <source>
        <dbReference type="Proteomes" id="UP001149090"/>
    </source>
</evidence>
<dbReference type="GO" id="GO:0046872">
    <property type="term" value="F:metal ion binding"/>
    <property type="evidence" value="ECO:0007669"/>
    <property type="project" value="UniProtKB-KW"/>
</dbReference>
<proteinExistence type="inferred from homology"/>
<keyword evidence="7" id="KW-0325">Glycoprotein</keyword>
<dbReference type="OrthoDB" id="441446at2759"/>
<keyword evidence="5" id="KW-0378">Hydrolase</keyword>